<dbReference type="EMBL" id="JABBJJ010000118">
    <property type="protein sequence ID" value="NMO18010.1"/>
    <property type="molecule type" value="Genomic_DNA"/>
</dbReference>
<feature type="region of interest" description="Disordered" evidence="1">
    <location>
        <begin position="324"/>
        <end position="349"/>
    </location>
</feature>
<feature type="compositionally biased region" description="Polar residues" evidence="1">
    <location>
        <begin position="333"/>
        <end position="345"/>
    </location>
</feature>
<evidence type="ECO:0000259" key="2">
    <source>
        <dbReference type="Pfam" id="PF07705"/>
    </source>
</evidence>
<sequence>MVEPHPDDDWDVEPPPSQDWPDDDPAPNPNSGAPDFRIESLTGPSDLGAGSQQVQLRLCNIGTASGTTEVSFYLSEDRTLDWSDVLLATTPRVTLRAGECRENTTWVTAPAVSEGSYLLGARVDPNERVSEENEDNNLRTGTFVLIDRTGPQTPSATWLTGTARGLSIEAEPGTTVRVYNGPGCTGPEVANTVVDSGSYCEVPISVPTSTSGGTYSVRAYDTAGNGSSCGPTMEYPYGGGTGDTLPAPVLLATRPGSPGRSLTPIFDGRATPRVKVEIFKNATCEGTAAEVLTADAQGNFSYQGSVAKDAKLTVSARATKETTDGYYPTTTTSPCSNPLPYQNDSTPPPAPSITDVKWQYTNTGRQVVVTGTAEPGATVGIFIDVACQGTPARTVQADAQGRFTATMPFSAGNSHRVFVAARDALGNESTCTEGPAYEIRCPAGTADCDGNPGNGCEADLTSDEYNCGACGTTCQDRPYSEGVCQMATCGNSCEPGWYDCDGNAANGCESRYACQSTTCNIDEPSELMVTALSVVEDPVRTAPGGVWHFGTLMRELAGGQDPSPMVRAWLKTWLTKQIVNGQPLLPREEMQTQVLGPWEARSGGANRPLDFSKAPFRLLAIVNRIDLREPGAHAGEGRFVFGVLDSNGAPLEFTIILEYALPGGSNADIQKWADDWHELGRLKVGHRDYNAKLQALTDRFAKAGVMTGRHVGSALNQIRTNEFALAEPWEMREFVLTPQGLQPDTTKLTPAMHFMNTEALGSYIRQNEADVIAERHVVPASRDGIPFLAASSMVPFDIFWRAPGVSNEARHKFSMNTCSGCHAGETQTEFVHVAPRSAGRTAALSPYLKGTTVTDPVSKGTRVFDDLGRRAEDLKALVCPSTTQLKSGELAPSNLPRARVH</sequence>
<dbReference type="InterPro" id="IPR009030">
    <property type="entry name" value="Growth_fac_rcpt_cys_sf"/>
</dbReference>
<feature type="domain" description="CARDB" evidence="2">
    <location>
        <begin position="34"/>
        <end position="140"/>
    </location>
</feature>
<evidence type="ECO:0000313" key="5">
    <source>
        <dbReference type="Proteomes" id="UP000518300"/>
    </source>
</evidence>
<evidence type="ECO:0000256" key="1">
    <source>
        <dbReference type="SAM" id="MobiDB-lite"/>
    </source>
</evidence>
<dbReference type="InterPro" id="IPR013783">
    <property type="entry name" value="Ig-like_fold"/>
</dbReference>
<dbReference type="InterPro" id="IPR011635">
    <property type="entry name" value="CARDB"/>
</dbReference>
<gene>
    <name evidence="4" type="ORF">HG543_24585</name>
</gene>
<reference evidence="4 5" key="1">
    <citation type="submission" date="2020-04" db="EMBL/GenBank/DDBJ databases">
        <title>Draft genome of Pyxidicoccus fallax type strain.</title>
        <authorList>
            <person name="Whitworth D.E."/>
        </authorList>
    </citation>
    <scope>NUCLEOTIDE SEQUENCE [LARGE SCALE GENOMIC DNA]</scope>
    <source>
        <strain evidence="4 5">DSM 14698</strain>
    </source>
</reference>
<dbReference type="Gene3D" id="2.60.40.10">
    <property type="entry name" value="Immunoglobulins"/>
    <property type="match status" value="3"/>
</dbReference>
<dbReference type="Proteomes" id="UP000518300">
    <property type="component" value="Unassembled WGS sequence"/>
</dbReference>
<name>A0A848LJX7_9BACT</name>
<evidence type="ECO:0000259" key="3">
    <source>
        <dbReference type="Pfam" id="PF17936"/>
    </source>
</evidence>
<dbReference type="Pfam" id="PF17936">
    <property type="entry name" value="Big_6"/>
    <property type="match status" value="1"/>
</dbReference>
<feature type="region of interest" description="Disordered" evidence="1">
    <location>
        <begin position="1"/>
        <end position="49"/>
    </location>
</feature>
<dbReference type="SUPFAM" id="SSF57184">
    <property type="entry name" value="Growth factor receptor domain"/>
    <property type="match status" value="1"/>
</dbReference>
<dbReference type="AlphaFoldDB" id="A0A848LJX7"/>
<evidence type="ECO:0000313" key="4">
    <source>
        <dbReference type="EMBL" id="NMO18010.1"/>
    </source>
</evidence>
<accession>A0A848LJX7</accession>
<protein>
    <recommendedName>
        <fullName evidence="6">CARDB domain-containing protein</fullName>
    </recommendedName>
</protein>
<comment type="caution">
    <text evidence="4">The sequence shown here is derived from an EMBL/GenBank/DDBJ whole genome shotgun (WGS) entry which is preliminary data.</text>
</comment>
<dbReference type="Pfam" id="PF07705">
    <property type="entry name" value="CARDB"/>
    <property type="match status" value="1"/>
</dbReference>
<keyword evidence="5" id="KW-1185">Reference proteome</keyword>
<organism evidence="4 5">
    <name type="scientific">Pyxidicoccus fallax</name>
    <dbReference type="NCBI Taxonomy" id="394095"/>
    <lineage>
        <taxon>Bacteria</taxon>
        <taxon>Pseudomonadati</taxon>
        <taxon>Myxococcota</taxon>
        <taxon>Myxococcia</taxon>
        <taxon>Myxococcales</taxon>
        <taxon>Cystobacterineae</taxon>
        <taxon>Myxococcaceae</taxon>
        <taxon>Pyxidicoccus</taxon>
    </lineage>
</organism>
<feature type="domain" description="Bacterial Ig" evidence="3">
    <location>
        <begin position="366"/>
        <end position="432"/>
    </location>
</feature>
<evidence type="ECO:0008006" key="6">
    <source>
        <dbReference type="Google" id="ProtNLM"/>
    </source>
</evidence>
<dbReference type="InterPro" id="IPR041498">
    <property type="entry name" value="Big_6"/>
</dbReference>
<proteinExistence type="predicted"/>
<dbReference type="RefSeq" id="WP_169347286.1">
    <property type="nucleotide sequence ID" value="NZ_JABBJJ010000118.1"/>
</dbReference>